<organism evidence="2 3">
    <name type="scientific">Corynebacterium appendicis CIP 107643</name>
    <dbReference type="NCBI Taxonomy" id="1161099"/>
    <lineage>
        <taxon>Bacteria</taxon>
        <taxon>Bacillati</taxon>
        <taxon>Actinomycetota</taxon>
        <taxon>Actinomycetes</taxon>
        <taxon>Mycobacteriales</taxon>
        <taxon>Corynebacteriaceae</taxon>
        <taxon>Corynebacterium</taxon>
    </lineage>
</organism>
<keyword evidence="1" id="KW-0732">Signal</keyword>
<evidence type="ECO:0000256" key="1">
    <source>
        <dbReference type="SAM" id="SignalP"/>
    </source>
</evidence>
<protein>
    <submittedName>
        <fullName evidence="2">Uncharacterized protein</fullName>
    </submittedName>
</protein>
<dbReference type="Proteomes" id="UP000186292">
    <property type="component" value="Unassembled WGS sequence"/>
</dbReference>
<sequence>MKKIVRRISAVAFAAAAVAAPVGAPVAAASEMATDLTPPPPGTEFPYWDEAQSTQWAETPVVRPGDEAFGDPYGRGLKVLGQADADTAVCAYSKPGRGACFVNGEQAVGMGYEYYSVDKRVSAFAPVTRPVLDFYGAAKQTLSSHRY</sequence>
<accession>A0A1N7J9Q6</accession>
<proteinExistence type="predicted"/>
<reference evidence="3" key="1">
    <citation type="submission" date="2017-01" db="EMBL/GenBank/DDBJ databases">
        <authorList>
            <person name="Varghese N."/>
            <person name="Submissions S."/>
        </authorList>
    </citation>
    <scope>NUCLEOTIDE SEQUENCE [LARGE SCALE GENOMIC DNA]</scope>
    <source>
        <strain evidence="3">DSM 44531</strain>
    </source>
</reference>
<feature type="chain" id="PRO_5038531202" evidence="1">
    <location>
        <begin position="25"/>
        <end position="147"/>
    </location>
</feature>
<keyword evidence="3" id="KW-1185">Reference proteome</keyword>
<evidence type="ECO:0000313" key="3">
    <source>
        <dbReference type="Proteomes" id="UP000186292"/>
    </source>
</evidence>
<name>A0A1N7J9Q6_9CORY</name>
<dbReference type="AlphaFoldDB" id="A0A1N7J9Q6"/>
<dbReference type="STRING" id="1161099.SAMN05444817_10520"/>
<feature type="signal peptide" evidence="1">
    <location>
        <begin position="1"/>
        <end position="24"/>
    </location>
</feature>
<evidence type="ECO:0000313" key="2">
    <source>
        <dbReference type="EMBL" id="SIS46065.1"/>
    </source>
</evidence>
<dbReference type="RefSeq" id="WP_076599113.1">
    <property type="nucleotide sequence ID" value="NZ_CP046976.1"/>
</dbReference>
<gene>
    <name evidence="2" type="ORF">SAMN05444817_10520</name>
</gene>
<dbReference type="EMBL" id="FTOF01000005">
    <property type="protein sequence ID" value="SIS46065.1"/>
    <property type="molecule type" value="Genomic_DNA"/>
</dbReference>